<dbReference type="Proteomes" id="UP000517916">
    <property type="component" value="Unassembled WGS sequence"/>
</dbReference>
<dbReference type="EMBL" id="JACJID010000003">
    <property type="protein sequence ID" value="MBA8927079.1"/>
    <property type="molecule type" value="Genomic_DNA"/>
</dbReference>
<dbReference type="RefSeq" id="WP_025355734.1">
    <property type="nucleotide sequence ID" value="NZ_BAAABQ010000057.1"/>
</dbReference>
<evidence type="ECO:0000256" key="2">
    <source>
        <dbReference type="ARBA" id="ARBA00023002"/>
    </source>
</evidence>
<dbReference type="CDD" id="cd05233">
    <property type="entry name" value="SDR_c"/>
    <property type="match status" value="1"/>
</dbReference>
<evidence type="ECO:0000313" key="5">
    <source>
        <dbReference type="Proteomes" id="UP000517916"/>
    </source>
</evidence>
<proteinExistence type="inferred from homology"/>
<keyword evidence="2" id="KW-0560">Oxidoreductase</keyword>
<gene>
    <name evidence="4" type="ORF">BC739_004285</name>
</gene>
<protein>
    <submittedName>
        <fullName evidence="4">NAD(P)-dependent dehydrogenase (Short-subunit alcohol dehydrogenase family)</fullName>
    </submittedName>
</protein>
<dbReference type="PANTHER" id="PTHR43669:SF8">
    <property type="entry name" value="SHORT-CHAIN TYPE DEHYDROGENASE_REDUCTASE-RELATED"/>
    <property type="match status" value="1"/>
</dbReference>
<dbReference type="SUPFAM" id="SSF51735">
    <property type="entry name" value="NAD(P)-binding Rossmann-fold domains"/>
    <property type="match status" value="1"/>
</dbReference>
<dbReference type="InterPro" id="IPR036291">
    <property type="entry name" value="NAD(P)-bd_dom_sf"/>
</dbReference>
<comment type="caution">
    <text evidence="4">The sequence shown here is derived from an EMBL/GenBank/DDBJ whole genome shotgun (WGS) entry which is preliminary data.</text>
</comment>
<dbReference type="Gene3D" id="3.40.50.720">
    <property type="entry name" value="NAD(P)-binding Rossmann-like Domain"/>
    <property type="match status" value="1"/>
</dbReference>
<sequence>MLVRDSVVVVTGGGRGIGAALARRFAAEGAAGVLVSDLDGDAAQAVAESLEGTKALAVRADVADEAQVTELVRTAERELGPIDLFCSNAGIGTGHTLEESTAEDWSRAWSVNLLSHVHAARAVLPSMLARGRGYLLNTASAAGLLIAPGDPAYTATKHAAVGFAEYLSVTYGSRGIKVSALCPMGVRTDLLMPGVEQGNLSALAVAASGEILEPDEVAGVVVQGLAEERFLILPHPEVAKFVERKAVDRDRWLAGMRRNVDQLPQQ</sequence>
<dbReference type="InterPro" id="IPR002347">
    <property type="entry name" value="SDR_fam"/>
</dbReference>
<evidence type="ECO:0000256" key="1">
    <source>
        <dbReference type="ARBA" id="ARBA00006484"/>
    </source>
</evidence>
<keyword evidence="5" id="KW-1185">Reference proteome</keyword>
<dbReference type="Pfam" id="PF00106">
    <property type="entry name" value="adh_short"/>
    <property type="match status" value="1"/>
</dbReference>
<dbReference type="PRINTS" id="PR00080">
    <property type="entry name" value="SDRFAMILY"/>
</dbReference>
<organism evidence="4 5">
    <name type="scientific">Kutzneria viridogrisea</name>
    <dbReference type="NCBI Taxonomy" id="47990"/>
    <lineage>
        <taxon>Bacteria</taxon>
        <taxon>Bacillati</taxon>
        <taxon>Actinomycetota</taxon>
        <taxon>Actinomycetes</taxon>
        <taxon>Pseudonocardiales</taxon>
        <taxon>Pseudonocardiaceae</taxon>
        <taxon>Kutzneria</taxon>
    </lineage>
</organism>
<comment type="similarity">
    <text evidence="1 3">Belongs to the short-chain dehydrogenases/reductases (SDR) family.</text>
</comment>
<evidence type="ECO:0000256" key="3">
    <source>
        <dbReference type="RuleBase" id="RU000363"/>
    </source>
</evidence>
<name>A0ABR6BJK7_9PSEU</name>
<dbReference type="PANTHER" id="PTHR43669">
    <property type="entry name" value="5-KETO-D-GLUCONATE 5-REDUCTASE"/>
    <property type="match status" value="1"/>
</dbReference>
<dbReference type="PRINTS" id="PR00081">
    <property type="entry name" value="GDHRDH"/>
</dbReference>
<evidence type="ECO:0000313" key="4">
    <source>
        <dbReference type="EMBL" id="MBA8927079.1"/>
    </source>
</evidence>
<accession>A0ABR6BJK7</accession>
<reference evidence="4 5" key="1">
    <citation type="submission" date="2020-08" db="EMBL/GenBank/DDBJ databases">
        <title>Genomic Encyclopedia of Archaeal and Bacterial Type Strains, Phase II (KMG-II): from individual species to whole genera.</title>
        <authorList>
            <person name="Goeker M."/>
        </authorList>
    </citation>
    <scope>NUCLEOTIDE SEQUENCE [LARGE SCALE GENOMIC DNA]</scope>
    <source>
        <strain evidence="4 5">DSM 43850</strain>
    </source>
</reference>